<gene>
    <name evidence="1" type="ORF">PAC_17565</name>
</gene>
<name>A0A1L7XRI6_9HELO</name>
<protein>
    <submittedName>
        <fullName evidence="1">Uncharacterized protein</fullName>
    </submittedName>
</protein>
<sequence length="309" mass="35182">MQAIPQLSTSLAKQGEQHDILPPHLPAEIVLEVLRHALVSSDHLAFCPLPLTQAEKEAEAKRHPGPWPNYRRRRFSANLRLARWNKCQFDEPVAKGLFETYGSLSLVSKWTRQMARSILFGENRWVLHVTRAMNAIDWIVKRWGTGVMDMMRDVRIEVQCMQEECFDALEVFVEAANAGGVLNNLHVQWLEASRSIQVAMRPAHSTLGSWHFHPMCRDHGLERNAEGGRGLIPSAYKGEDEDFDVDEADMTKYTGPESEPQEWKKDEQVLLPLKKLRNIANVTIEGTVTEKWAKELEEVMMSGSAFINA</sequence>
<evidence type="ECO:0000313" key="1">
    <source>
        <dbReference type="EMBL" id="CZR67666.1"/>
    </source>
</evidence>
<dbReference type="OrthoDB" id="3547586at2759"/>
<dbReference type="EMBL" id="FJOG01000046">
    <property type="protein sequence ID" value="CZR67666.1"/>
    <property type="molecule type" value="Genomic_DNA"/>
</dbReference>
<evidence type="ECO:0000313" key="2">
    <source>
        <dbReference type="Proteomes" id="UP000184330"/>
    </source>
</evidence>
<dbReference type="Proteomes" id="UP000184330">
    <property type="component" value="Unassembled WGS sequence"/>
</dbReference>
<proteinExistence type="predicted"/>
<dbReference type="AlphaFoldDB" id="A0A1L7XRI6"/>
<reference evidence="1 2" key="1">
    <citation type="submission" date="2016-03" db="EMBL/GenBank/DDBJ databases">
        <authorList>
            <person name="Ploux O."/>
        </authorList>
    </citation>
    <scope>NUCLEOTIDE SEQUENCE [LARGE SCALE GENOMIC DNA]</scope>
    <source>
        <strain evidence="1 2">UAMH 11012</strain>
    </source>
</reference>
<accession>A0A1L7XRI6</accession>
<keyword evidence="2" id="KW-1185">Reference proteome</keyword>
<organism evidence="1 2">
    <name type="scientific">Phialocephala subalpina</name>
    <dbReference type="NCBI Taxonomy" id="576137"/>
    <lineage>
        <taxon>Eukaryota</taxon>
        <taxon>Fungi</taxon>
        <taxon>Dikarya</taxon>
        <taxon>Ascomycota</taxon>
        <taxon>Pezizomycotina</taxon>
        <taxon>Leotiomycetes</taxon>
        <taxon>Helotiales</taxon>
        <taxon>Mollisiaceae</taxon>
        <taxon>Phialocephala</taxon>
        <taxon>Phialocephala fortinii species complex</taxon>
    </lineage>
</organism>